<dbReference type="PIRSF" id="PIRSF018266">
    <property type="entry name" value="FecR"/>
    <property type="match status" value="1"/>
</dbReference>
<evidence type="ECO:0000259" key="3">
    <source>
        <dbReference type="Pfam" id="PF16344"/>
    </source>
</evidence>
<organism evidence="4 5">
    <name type="scientific">Tenacibaculum platacis</name>
    <dbReference type="NCBI Taxonomy" id="3137852"/>
    <lineage>
        <taxon>Bacteria</taxon>
        <taxon>Pseudomonadati</taxon>
        <taxon>Bacteroidota</taxon>
        <taxon>Flavobacteriia</taxon>
        <taxon>Flavobacteriales</taxon>
        <taxon>Flavobacteriaceae</taxon>
        <taxon>Tenacibaculum</taxon>
    </lineage>
</organism>
<keyword evidence="1" id="KW-0472">Membrane</keyword>
<reference evidence="4 5" key="1">
    <citation type="submission" date="2024-05" db="EMBL/GenBank/DDBJ databases">
        <authorList>
            <person name="Duchaud E."/>
        </authorList>
    </citation>
    <scope>NUCLEOTIDE SEQUENCE [LARGE SCALE GENOMIC DNA]</scope>
    <source>
        <strain evidence="4">Ena-SAMPLE-TAB-13-05-2024-13:56:06:370-140302</strain>
    </source>
</reference>
<dbReference type="InterPro" id="IPR032508">
    <property type="entry name" value="FecR_C"/>
</dbReference>
<dbReference type="Gene3D" id="3.55.50.30">
    <property type="match status" value="1"/>
</dbReference>
<keyword evidence="1" id="KW-1133">Transmembrane helix</keyword>
<dbReference type="InterPro" id="IPR006860">
    <property type="entry name" value="FecR"/>
</dbReference>
<keyword evidence="1 4" id="KW-0812">Transmembrane</keyword>
<dbReference type="Proteomes" id="UP001497416">
    <property type="component" value="Unassembled WGS sequence"/>
</dbReference>
<dbReference type="Pfam" id="PF04773">
    <property type="entry name" value="FecR"/>
    <property type="match status" value="1"/>
</dbReference>
<accession>A0ABM9NYZ4</accession>
<dbReference type="EMBL" id="CAXIXY010000004">
    <property type="protein sequence ID" value="CAL2084572.1"/>
    <property type="molecule type" value="Genomic_DNA"/>
</dbReference>
<evidence type="ECO:0000313" key="4">
    <source>
        <dbReference type="EMBL" id="CAL2084572.1"/>
    </source>
</evidence>
<feature type="transmembrane region" description="Helical" evidence="1">
    <location>
        <begin position="72"/>
        <end position="95"/>
    </location>
</feature>
<name>A0ABM9NYZ4_9FLAO</name>
<feature type="domain" description="Protein FecR C-terminal" evidence="3">
    <location>
        <begin position="232"/>
        <end position="295"/>
    </location>
</feature>
<dbReference type="PANTHER" id="PTHR30273">
    <property type="entry name" value="PERIPLASMIC SIGNAL SENSOR AND SIGMA FACTOR ACTIVATOR FECR-RELATED"/>
    <property type="match status" value="1"/>
</dbReference>
<dbReference type="InterPro" id="IPR012373">
    <property type="entry name" value="Ferrdict_sens_TM"/>
</dbReference>
<dbReference type="Gene3D" id="2.60.120.1440">
    <property type="match status" value="1"/>
</dbReference>
<dbReference type="Pfam" id="PF16344">
    <property type="entry name" value="FecR_C"/>
    <property type="match status" value="1"/>
</dbReference>
<evidence type="ECO:0000256" key="1">
    <source>
        <dbReference type="SAM" id="Phobius"/>
    </source>
</evidence>
<proteinExistence type="predicted"/>
<evidence type="ECO:0000259" key="2">
    <source>
        <dbReference type="Pfam" id="PF04773"/>
    </source>
</evidence>
<sequence length="302" mass="34192">MSISSMEKAELIKKWLDNNLNPEEQKAFEALEDYNELVQLSDKLKQFKAPDYKSDGVLEHILEQKKTKKSKLISFNVMSKIAAVFVIGLSLLYFLNNTDTTVNAIAANKVNTTLPDNSMVTVNASSSITYNKKSWSNKRQVKLKGEAFFKVAKGSKFDVVTNAGTVSVLGTEFNVKNRNNSFEVTCYEGSVLVTYNNKEERLAPGDYFRSGVVTRKKIENVSPTWINNESTFISEPYSNVIQEFERQYNVKVTTENVDTSLLFTGKFVHNDIDIALKTLTLPFNIVFEQNENAIILKSERTK</sequence>
<keyword evidence="5" id="KW-1185">Reference proteome</keyword>
<evidence type="ECO:0000313" key="5">
    <source>
        <dbReference type="Proteomes" id="UP001497416"/>
    </source>
</evidence>
<feature type="domain" description="FecR protein" evidence="2">
    <location>
        <begin position="104"/>
        <end position="191"/>
    </location>
</feature>
<gene>
    <name evidence="4" type="ORF">T190607A01A_20327</name>
</gene>
<dbReference type="PANTHER" id="PTHR30273:SF2">
    <property type="entry name" value="PROTEIN FECR"/>
    <property type="match status" value="1"/>
</dbReference>
<comment type="caution">
    <text evidence="4">The sequence shown here is derived from an EMBL/GenBank/DDBJ whole genome shotgun (WGS) entry which is preliminary data.</text>
</comment>
<dbReference type="RefSeq" id="WP_348711783.1">
    <property type="nucleotide sequence ID" value="NZ_CAXIXY010000004.1"/>
</dbReference>
<protein>
    <submittedName>
        <fullName evidence="4">Transmembrane sensor</fullName>
    </submittedName>
</protein>